<keyword evidence="1" id="KW-0863">Zinc-finger</keyword>
<protein>
    <recommendedName>
        <fullName evidence="3">CCHC-type domain-containing protein</fullName>
    </recommendedName>
</protein>
<organism evidence="4">
    <name type="scientific">Tanacetum cinerariifolium</name>
    <name type="common">Dalmatian daisy</name>
    <name type="synonym">Chrysanthemum cinerariifolium</name>
    <dbReference type="NCBI Taxonomy" id="118510"/>
    <lineage>
        <taxon>Eukaryota</taxon>
        <taxon>Viridiplantae</taxon>
        <taxon>Streptophyta</taxon>
        <taxon>Embryophyta</taxon>
        <taxon>Tracheophyta</taxon>
        <taxon>Spermatophyta</taxon>
        <taxon>Magnoliopsida</taxon>
        <taxon>eudicotyledons</taxon>
        <taxon>Gunneridae</taxon>
        <taxon>Pentapetalae</taxon>
        <taxon>asterids</taxon>
        <taxon>campanulids</taxon>
        <taxon>Asterales</taxon>
        <taxon>Asteraceae</taxon>
        <taxon>Asteroideae</taxon>
        <taxon>Anthemideae</taxon>
        <taxon>Anthemidinae</taxon>
        <taxon>Tanacetum</taxon>
    </lineage>
</organism>
<evidence type="ECO:0000256" key="2">
    <source>
        <dbReference type="SAM" id="MobiDB-lite"/>
    </source>
</evidence>
<dbReference type="AlphaFoldDB" id="A0A6L2K2N1"/>
<evidence type="ECO:0000259" key="3">
    <source>
        <dbReference type="PROSITE" id="PS50158"/>
    </source>
</evidence>
<feature type="compositionally biased region" description="Basic and acidic residues" evidence="2">
    <location>
        <begin position="107"/>
        <end position="122"/>
    </location>
</feature>
<gene>
    <name evidence="4" type="ORF">Tci_015646</name>
</gene>
<comment type="caution">
    <text evidence="4">The sequence shown here is derived from an EMBL/GenBank/DDBJ whole genome shotgun (WGS) entry which is preliminary data.</text>
</comment>
<dbReference type="PROSITE" id="PS50158">
    <property type="entry name" value="ZF_CCHC"/>
    <property type="match status" value="1"/>
</dbReference>
<feature type="compositionally biased region" description="Polar residues" evidence="2">
    <location>
        <begin position="127"/>
        <end position="137"/>
    </location>
</feature>
<dbReference type="GO" id="GO:0003676">
    <property type="term" value="F:nucleic acid binding"/>
    <property type="evidence" value="ECO:0007669"/>
    <property type="project" value="InterPro"/>
</dbReference>
<accession>A0A6L2K2N1</accession>
<sequence length="137" mass="14644">MLAPSDEGLILYHAYGNLYAMTGTATQNLAFVSSSNTNSTIKSVSAAASIFAVCAKMHVSSLPNVDSLSNATGRNIRANGPTSMVFDMSKVECYNCHMNGHLARECRSPKDSKRNGVVEPQRRTVPIETSTSNALVS</sequence>
<evidence type="ECO:0000256" key="1">
    <source>
        <dbReference type="PROSITE-ProRule" id="PRU00047"/>
    </source>
</evidence>
<dbReference type="Gene3D" id="4.10.60.10">
    <property type="entry name" value="Zinc finger, CCHC-type"/>
    <property type="match status" value="1"/>
</dbReference>
<feature type="domain" description="CCHC-type" evidence="3">
    <location>
        <begin position="93"/>
        <end position="108"/>
    </location>
</feature>
<keyword evidence="1" id="KW-0479">Metal-binding</keyword>
<dbReference type="GO" id="GO:0008270">
    <property type="term" value="F:zinc ion binding"/>
    <property type="evidence" value="ECO:0007669"/>
    <property type="project" value="UniProtKB-KW"/>
</dbReference>
<reference evidence="4" key="1">
    <citation type="journal article" date="2019" name="Sci. Rep.">
        <title>Draft genome of Tanacetum cinerariifolium, the natural source of mosquito coil.</title>
        <authorList>
            <person name="Yamashiro T."/>
            <person name="Shiraishi A."/>
            <person name="Satake H."/>
            <person name="Nakayama K."/>
        </authorList>
    </citation>
    <scope>NUCLEOTIDE SEQUENCE</scope>
</reference>
<keyword evidence="1" id="KW-0862">Zinc</keyword>
<proteinExistence type="predicted"/>
<name>A0A6L2K2N1_TANCI</name>
<dbReference type="InterPro" id="IPR036875">
    <property type="entry name" value="Znf_CCHC_sf"/>
</dbReference>
<dbReference type="EMBL" id="BKCJ010001741">
    <property type="protein sequence ID" value="GEU43668.1"/>
    <property type="molecule type" value="Genomic_DNA"/>
</dbReference>
<dbReference type="SMART" id="SM00343">
    <property type="entry name" value="ZnF_C2HC"/>
    <property type="match status" value="1"/>
</dbReference>
<dbReference type="SUPFAM" id="SSF57756">
    <property type="entry name" value="Retrovirus zinc finger-like domains"/>
    <property type="match status" value="1"/>
</dbReference>
<feature type="region of interest" description="Disordered" evidence="2">
    <location>
        <begin position="107"/>
        <end position="137"/>
    </location>
</feature>
<dbReference type="InterPro" id="IPR001878">
    <property type="entry name" value="Znf_CCHC"/>
</dbReference>
<evidence type="ECO:0000313" key="4">
    <source>
        <dbReference type="EMBL" id="GEU43668.1"/>
    </source>
</evidence>